<accession>A0ABT7U1Q4</accession>
<evidence type="ECO:0000256" key="1">
    <source>
        <dbReference type="ARBA" id="ARBA00023015"/>
    </source>
</evidence>
<keyword evidence="4" id="KW-0812">Transmembrane</keyword>
<dbReference type="InterPro" id="IPR018060">
    <property type="entry name" value="HTH_AraC"/>
</dbReference>
<evidence type="ECO:0000256" key="4">
    <source>
        <dbReference type="SAM" id="Phobius"/>
    </source>
</evidence>
<evidence type="ECO:0000256" key="2">
    <source>
        <dbReference type="ARBA" id="ARBA00023125"/>
    </source>
</evidence>
<reference evidence="7" key="2">
    <citation type="submission" date="2023-07" db="EMBL/GenBank/DDBJ databases">
        <title>Identification and characterization of horizontal gene transfer across gut microbiota members of farm animals based on homology search.</title>
        <authorList>
            <person name="Schwarzerova J."/>
            <person name="Nykrynova M."/>
            <person name="Jureckova K."/>
            <person name="Cejkova D."/>
            <person name="Rychlik I."/>
        </authorList>
    </citation>
    <scope>NUCLEOTIDE SEQUENCE [LARGE SCALE GENOMIC DNA]</scope>
    <source>
        <strain evidence="7">ET4</strain>
    </source>
</reference>
<reference evidence="6 7" key="1">
    <citation type="submission" date="2023-06" db="EMBL/GenBank/DDBJ databases">
        <authorList>
            <person name="Zeman M."/>
            <person name="Kubasova T."/>
            <person name="Jahodarova E."/>
            <person name="Nykrynova M."/>
            <person name="Rychlik I."/>
        </authorList>
    </citation>
    <scope>NUCLEOTIDE SEQUENCE [LARGE SCALE GENOMIC DNA]</scope>
    <source>
        <strain evidence="6 7">ET4</strain>
    </source>
</reference>
<keyword evidence="1" id="KW-0805">Transcription regulation</keyword>
<feature type="transmembrane region" description="Helical" evidence="4">
    <location>
        <begin position="198"/>
        <end position="214"/>
    </location>
</feature>
<dbReference type="Pfam" id="PF12833">
    <property type="entry name" value="HTH_18"/>
    <property type="match status" value="1"/>
</dbReference>
<feature type="transmembrane region" description="Helical" evidence="4">
    <location>
        <begin position="6"/>
        <end position="28"/>
    </location>
</feature>
<organism evidence="6 7">
    <name type="scientific">Bacteroides eggerthii</name>
    <dbReference type="NCBI Taxonomy" id="28111"/>
    <lineage>
        <taxon>Bacteria</taxon>
        <taxon>Pseudomonadati</taxon>
        <taxon>Bacteroidota</taxon>
        <taxon>Bacteroidia</taxon>
        <taxon>Bacteroidales</taxon>
        <taxon>Bacteroidaceae</taxon>
        <taxon>Bacteroides</taxon>
    </lineage>
</organism>
<keyword evidence="7" id="KW-1185">Reference proteome</keyword>
<dbReference type="SUPFAM" id="SSF46689">
    <property type="entry name" value="Homeodomain-like"/>
    <property type="match status" value="1"/>
</dbReference>
<keyword evidence="2" id="KW-0238">DNA-binding</keyword>
<dbReference type="Gene3D" id="1.10.10.60">
    <property type="entry name" value="Homeodomain-like"/>
    <property type="match status" value="2"/>
</dbReference>
<dbReference type="InterPro" id="IPR009057">
    <property type="entry name" value="Homeodomain-like_sf"/>
</dbReference>
<dbReference type="PROSITE" id="PS01124">
    <property type="entry name" value="HTH_ARAC_FAMILY_2"/>
    <property type="match status" value="1"/>
</dbReference>
<feature type="transmembrane region" description="Helical" evidence="4">
    <location>
        <begin position="107"/>
        <end position="128"/>
    </location>
</feature>
<dbReference type="EMBL" id="JAUDCF010000001">
    <property type="protein sequence ID" value="MDM8144461.1"/>
    <property type="molecule type" value="Genomic_DNA"/>
</dbReference>
<protein>
    <submittedName>
        <fullName evidence="6">AraC family transcriptional regulator</fullName>
    </submittedName>
</protein>
<keyword evidence="4" id="KW-0472">Membrane</keyword>
<keyword evidence="3" id="KW-0804">Transcription</keyword>
<dbReference type="Proteomes" id="UP001228403">
    <property type="component" value="Unassembled WGS sequence"/>
</dbReference>
<feature type="transmembrane region" description="Helical" evidence="4">
    <location>
        <begin position="37"/>
        <end position="55"/>
    </location>
</feature>
<dbReference type="SMART" id="SM00342">
    <property type="entry name" value="HTH_ARAC"/>
    <property type="match status" value="1"/>
</dbReference>
<evidence type="ECO:0000313" key="7">
    <source>
        <dbReference type="Proteomes" id="UP001228403"/>
    </source>
</evidence>
<keyword evidence="4" id="KW-1133">Transmembrane helix</keyword>
<dbReference type="PANTHER" id="PTHR43280">
    <property type="entry name" value="ARAC-FAMILY TRANSCRIPTIONAL REGULATOR"/>
    <property type="match status" value="1"/>
</dbReference>
<feature type="domain" description="HTH araC/xylS-type" evidence="5">
    <location>
        <begin position="294"/>
        <end position="397"/>
    </location>
</feature>
<comment type="caution">
    <text evidence="6">The sequence shown here is derived from an EMBL/GenBank/DDBJ whole genome shotgun (WGS) entry which is preliminary data.</text>
</comment>
<sequence length="405" mass="46932">MFDYTTLLPTLQTMSMVICLGGAALLFLRGRNNRSRSLLAMIMLFWGFFYAVRVVGMLLENPLLNFTRISVMEPFVLACGNLYLIFLLLYPVEVVRPGWLNLKRTGWLLFPYLVVSLFYYVILFLEGQKPIRLGTMNQFLEHIREFNVWYRLFMALSVVVYLALLFRLTWHYKKIYRQWCLNNYSNDENIDVSWLRQYGIGVVLVGAAFFGVVFDSGEPFFVVHNLTVQCFFAYTLYKGLFHDNPYTEDFFSQTLNEEDACSNAESKEEQLSPNPVIPEGSESAFLKNLSVYCDEVAAWMVRKKPYLNPDFKLMDVSDVLPLNRTYISRVFNEGFGGSFSDIVRDYRIREAEWMLLNRKDIPVGQVGELCGFSSPSVFHRAFVQSHDGLTPNRYRKQAESNAGLQ</sequence>
<name>A0ABT7U1Q4_9BACE</name>
<evidence type="ECO:0000313" key="6">
    <source>
        <dbReference type="EMBL" id="MDM8144461.1"/>
    </source>
</evidence>
<dbReference type="PANTHER" id="PTHR43280:SF29">
    <property type="entry name" value="ARAC-FAMILY TRANSCRIPTIONAL REGULATOR"/>
    <property type="match status" value="1"/>
</dbReference>
<feature type="transmembrane region" description="Helical" evidence="4">
    <location>
        <begin position="148"/>
        <end position="168"/>
    </location>
</feature>
<evidence type="ECO:0000256" key="3">
    <source>
        <dbReference type="ARBA" id="ARBA00023163"/>
    </source>
</evidence>
<feature type="transmembrane region" description="Helical" evidence="4">
    <location>
        <begin position="75"/>
        <end position="95"/>
    </location>
</feature>
<evidence type="ECO:0000259" key="5">
    <source>
        <dbReference type="PROSITE" id="PS01124"/>
    </source>
</evidence>
<proteinExistence type="predicted"/>
<gene>
    <name evidence="6" type="ORF">QUW02_00705</name>
</gene>